<dbReference type="InterPro" id="IPR007440">
    <property type="entry name" value="Chorismate--pyruvate_lyase"/>
</dbReference>
<dbReference type="GO" id="GO:0005829">
    <property type="term" value="C:cytosol"/>
    <property type="evidence" value="ECO:0007669"/>
    <property type="project" value="TreeGrafter"/>
</dbReference>
<comment type="function">
    <text evidence="4">Removes the pyruvyl group from chorismate, with concomitant aromatization of the ring, to provide 4-hydroxybenzoate (4HB) for the ubiquinone pathway.</text>
</comment>
<proteinExistence type="inferred from homology"/>
<feature type="binding site" evidence="4">
    <location>
        <position position="114"/>
    </location>
    <ligand>
        <name>substrate</name>
    </ligand>
</feature>
<evidence type="ECO:0000313" key="5">
    <source>
        <dbReference type="EMBL" id="MCS3903647.1"/>
    </source>
</evidence>
<dbReference type="Proteomes" id="UP001204445">
    <property type="component" value="Unassembled WGS sequence"/>
</dbReference>
<keyword evidence="6" id="KW-1185">Reference proteome</keyword>
<reference evidence="5" key="1">
    <citation type="submission" date="2022-08" db="EMBL/GenBank/DDBJ databases">
        <title>Genomic Encyclopedia of Type Strains, Phase III (KMG-III): the genomes of soil and plant-associated and newly described type strains.</title>
        <authorList>
            <person name="Whitman W."/>
        </authorList>
    </citation>
    <scope>NUCLEOTIDE SEQUENCE</scope>
    <source>
        <strain evidence="5">HMT 1</strain>
    </source>
</reference>
<feature type="binding site" evidence="4">
    <location>
        <position position="76"/>
    </location>
    <ligand>
        <name>substrate</name>
    </ligand>
</feature>
<evidence type="ECO:0000313" key="6">
    <source>
        <dbReference type="Proteomes" id="UP001204445"/>
    </source>
</evidence>
<dbReference type="GO" id="GO:0042866">
    <property type="term" value="P:pyruvate biosynthetic process"/>
    <property type="evidence" value="ECO:0007669"/>
    <property type="project" value="UniProtKB-UniRule"/>
</dbReference>
<comment type="subcellular location">
    <subcellularLocation>
        <location evidence="4">Cytoplasm</location>
    </subcellularLocation>
</comment>
<sequence length="185" mass="21108">MQLLNNHWRARRQLGPEPYDPDLRSLLFASGSLTRRLRRRCGGTLELKLLNQQWQHPWRSEQLLLDLTAGRYALVREVSIGCGTQPLLYARTLLPPRALRGAARRFLTIGRRPLGALLFGAPGRLPIRQLRRDYACLDGNSPIQQRISELLGAMQQSLWARRTIYETGSVRFAIIEVFLPAAGQR</sequence>
<dbReference type="PANTHER" id="PTHR38683:SF1">
    <property type="entry name" value="CHORISMATE PYRUVATE-LYASE"/>
    <property type="match status" value="1"/>
</dbReference>
<comment type="caution">
    <text evidence="4">Lacks conserved residue(s) required for the propagation of feature annotation.</text>
</comment>
<evidence type="ECO:0000256" key="4">
    <source>
        <dbReference type="HAMAP-Rule" id="MF_01632"/>
    </source>
</evidence>
<organism evidence="5 6">
    <name type="scientific">Methylohalomonas lacus</name>
    <dbReference type="NCBI Taxonomy" id="398773"/>
    <lineage>
        <taxon>Bacteria</taxon>
        <taxon>Pseudomonadati</taxon>
        <taxon>Pseudomonadota</taxon>
        <taxon>Gammaproteobacteria</taxon>
        <taxon>Methylohalomonadales</taxon>
        <taxon>Methylohalomonadaceae</taxon>
        <taxon>Methylohalomonas</taxon>
    </lineage>
</organism>
<dbReference type="RefSeq" id="WP_259055566.1">
    <property type="nucleotide sequence ID" value="NZ_JANUCT010000010.1"/>
</dbReference>
<dbReference type="InterPro" id="IPR028978">
    <property type="entry name" value="Chorismate_lyase_/UTRA_dom_sf"/>
</dbReference>
<dbReference type="AlphaFoldDB" id="A0AAE3HN65"/>
<dbReference type="PANTHER" id="PTHR38683">
    <property type="entry name" value="CHORISMATE PYRUVATE-LYASE"/>
    <property type="match status" value="1"/>
</dbReference>
<protein>
    <recommendedName>
        <fullName evidence="4">Probable chorismate pyruvate-lyase</fullName>
        <shortName evidence="4">CL</shortName>
        <shortName evidence="4">CPL</shortName>
        <ecNumber evidence="4">4.1.3.40</ecNumber>
    </recommendedName>
</protein>
<dbReference type="GO" id="GO:0006744">
    <property type="term" value="P:ubiquinone biosynthetic process"/>
    <property type="evidence" value="ECO:0007669"/>
    <property type="project" value="UniProtKB-UniRule"/>
</dbReference>
<dbReference type="Pfam" id="PF04345">
    <property type="entry name" value="Chor_lyase"/>
    <property type="match status" value="1"/>
</dbReference>
<evidence type="ECO:0000256" key="2">
    <source>
        <dbReference type="ARBA" id="ARBA00022688"/>
    </source>
</evidence>
<dbReference type="SUPFAM" id="SSF64288">
    <property type="entry name" value="Chorismate lyase-like"/>
    <property type="match status" value="1"/>
</dbReference>
<evidence type="ECO:0000256" key="3">
    <source>
        <dbReference type="ARBA" id="ARBA00023239"/>
    </source>
</evidence>
<keyword evidence="3 4" id="KW-0456">Lyase</keyword>
<keyword evidence="2 4" id="KW-0831">Ubiquinone biosynthesis</keyword>
<dbReference type="EMBL" id="JANUCT010000010">
    <property type="protein sequence ID" value="MCS3903647.1"/>
    <property type="molecule type" value="Genomic_DNA"/>
</dbReference>
<keyword evidence="1 4" id="KW-0963">Cytoplasm</keyword>
<keyword evidence="4" id="KW-0670">Pyruvate</keyword>
<dbReference type="HAMAP" id="MF_01632">
    <property type="entry name" value="UbiC"/>
    <property type="match status" value="1"/>
</dbReference>
<feature type="binding site" evidence="4">
    <location>
        <position position="176"/>
    </location>
    <ligand>
        <name>substrate</name>
    </ligand>
</feature>
<comment type="similarity">
    <text evidence="4">Belongs to the UbiC family.</text>
</comment>
<comment type="caution">
    <text evidence="5">The sequence shown here is derived from an EMBL/GenBank/DDBJ whole genome shotgun (WGS) entry which is preliminary data.</text>
</comment>
<gene>
    <name evidence="4" type="primary">ubiC</name>
    <name evidence="5" type="ORF">J2T55_001676</name>
</gene>
<accession>A0AAE3HN65</accession>
<name>A0AAE3HN65_9GAMM</name>
<comment type="catalytic activity">
    <reaction evidence="4">
        <text>chorismate = 4-hydroxybenzoate + pyruvate</text>
        <dbReference type="Rhea" id="RHEA:16505"/>
        <dbReference type="ChEBI" id="CHEBI:15361"/>
        <dbReference type="ChEBI" id="CHEBI:17879"/>
        <dbReference type="ChEBI" id="CHEBI:29748"/>
        <dbReference type="EC" id="4.1.3.40"/>
    </reaction>
</comment>
<dbReference type="Gene3D" id="3.40.1410.10">
    <property type="entry name" value="Chorismate lyase-like"/>
    <property type="match status" value="1"/>
</dbReference>
<evidence type="ECO:0000256" key="1">
    <source>
        <dbReference type="ARBA" id="ARBA00022490"/>
    </source>
</evidence>
<comment type="pathway">
    <text evidence="4">Cofactor biosynthesis; ubiquinone biosynthesis.</text>
</comment>
<dbReference type="GO" id="GO:0008813">
    <property type="term" value="F:chorismate lyase activity"/>
    <property type="evidence" value="ECO:0007669"/>
    <property type="project" value="UniProtKB-UniRule"/>
</dbReference>
<dbReference type="EC" id="4.1.3.40" evidence="4"/>